<accession>A0AAE6V5W3</accession>
<name>A0AAE6V5W3_9MICO</name>
<dbReference type="RefSeq" id="WP_132504355.1">
    <property type="nucleotide sequence ID" value="NZ_CP047186.1"/>
</dbReference>
<evidence type="ECO:0000313" key="1">
    <source>
        <dbReference type="EMBL" id="QHC55417.1"/>
    </source>
</evidence>
<proteinExistence type="predicted"/>
<dbReference type="EMBL" id="CP047186">
    <property type="protein sequence ID" value="QHC55417.1"/>
    <property type="molecule type" value="Genomic_DNA"/>
</dbReference>
<evidence type="ECO:0000313" key="2">
    <source>
        <dbReference type="Proteomes" id="UP000465031"/>
    </source>
</evidence>
<sequence>MTPHRRGYRRGTLAAPPVVGGEEAGQMADAASIAGEWGFATRQLRPAAVEDPVRLVAASAHFGDDALLAIAAGPSRDLERVSS</sequence>
<dbReference type="AlphaFoldDB" id="A0AAE6V5W3"/>
<organism evidence="1 2">
    <name type="scientific">Rathayibacter tanaceti</name>
    <dbReference type="NCBI Taxonomy" id="1671680"/>
    <lineage>
        <taxon>Bacteria</taxon>
        <taxon>Bacillati</taxon>
        <taxon>Actinomycetota</taxon>
        <taxon>Actinomycetes</taxon>
        <taxon>Micrococcales</taxon>
        <taxon>Microbacteriaceae</taxon>
        <taxon>Rathayibacter</taxon>
    </lineage>
</organism>
<dbReference type="Proteomes" id="UP000465031">
    <property type="component" value="Chromosome"/>
</dbReference>
<gene>
    <name evidence="1" type="ORF">GSU10_07055</name>
</gene>
<protein>
    <submittedName>
        <fullName evidence="1">Uncharacterized protein</fullName>
    </submittedName>
</protein>
<reference evidence="2" key="1">
    <citation type="submission" date="2019-12" db="EMBL/GenBank/DDBJ databases">
        <title>Complete and draft genome sequences of new strains and members of some known species of the genus Rathayibacter isolated from plants.</title>
        <authorList>
            <person name="Tarlachkov S.V."/>
            <person name="Starodumova I.P."/>
            <person name="Dorofeeva L.V."/>
            <person name="Prisyazhnaya N.V."/>
            <person name="Leyn S."/>
            <person name="Zlamal J."/>
            <person name="Elan M."/>
            <person name="Osterman A.L."/>
            <person name="Nadler S."/>
            <person name="Subbotin S.A."/>
            <person name="Evtushenko L.I."/>
        </authorList>
    </citation>
    <scope>NUCLEOTIDE SEQUENCE [LARGE SCALE GENOMIC DNA]</scope>
    <source>
        <strain evidence="2">VKM Ac-2761</strain>
    </source>
</reference>
<dbReference type="KEGG" id="rte:GSU10_07055"/>